<feature type="compositionally biased region" description="Basic and acidic residues" evidence="1">
    <location>
        <begin position="26"/>
        <end position="49"/>
    </location>
</feature>
<reference evidence="3" key="1">
    <citation type="journal article" date="2017" name="Nat. Commun.">
        <title>The asparagus genome sheds light on the origin and evolution of a young Y chromosome.</title>
        <authorList>
            <person name="Harkess A."/>
            <person name="Zhou J."/>
            <person name="Xu C."/>
            <person name="Bowers J.E."/>
            <person name="Van der Hulst R."/>
            <person name="Ayyampalayam S."/>
            <person name="Mercati F."/>
            <person name="Riccardi P."/>
            <person name="McKain M.R."/>
            <person name="Kakrana A."/>
            <person name="Tang H."/>
            <person name="Ray J."/>
            <person name="Groenendijk J."/>
            <person name="Arikit S."/>
            <person name="Mathioni S.M."/>
            <person name="Nakano M."/>
            <person name="Shan H."/>
            <person name="Telgmann-Rauber A."/>
            <person name="Kanno A."/>
            <person name="Yue Z."/>
            <person name="Chen H."/>
            <person name="Li W."/>
            <person name="Chen Y."/>
            <person name="Xu X."/>
            <person name="Zhang Y."/>
            <person name="Luo S."/>
            <person name="Chen H."/>
            <person name="Gao J."/>
            <person name="Mao Z."/>
            <person name="Pires J.C."/>
            <person name="Luo M."/>
            <person name="Kudrna D."/>
            <person name="Wing R.A."/>
            <person name="Meyers B.C."/>
            <person name="Yi K."/>
            <person name="Kong H."/>
            <person name="Lavrijsen P."/>
            <person name="Sunseri F."/>
            <person name="Falavigna A."/>
            <person name="Ye Y."/>
            <person name="Leebens-Mack J.H."/>
            <person name="Chen G."/>
        </authorList>
    </citation>
    <scope>NUCLEOTIDE SEQUENCE [LARGE SCALE GENOMIC DNA]</scope>
    <source>
        <strain evidence="3">cv. DH0086</strain>
    </source>
</reference>
<protein>
    <submittedName>
        <fullName evidence="2">Uncharacterized protein</fullName>
    </submittedName>
</protein>
<evidence type="ECO:0000313" key="3">
    <source>
        <dbReference type="Proteomes" id="UP000243459"/>
    </source>
</evidence>
<dbReference type="Gramene" id="ONK68550">
    <property type="protein sequence ID" value="ONK68550"/>
    <property type="gene ID" value="A4U43_C05F13130"/>
</dbReference>
<evidence type="ECO:0000256" key="1">
    <source>
        <dbReference type="SAM" id="MobiDB-lite"/>
    </source>
</evidence>
<sequence>MRAREGGAWRRVGSGRGAAEVGLGGRPEEGAWREERGGEVGGRSEDGVRRGGRAAVGGRGEAGRGGSEGVGGRPEEGVGSGVGRGRSERDSFGECVSSAIQEFIEKTNAIEDDKPYRKDGVALFRVTFWTSINMPSNSS</sequence>
<dbReference type="AlphaFoldDB" id="A0A5P1EWQ0"/>
<proteinExistence type="predicted"/>
<keyword evidence="3" id="KW-1185">Reference proteome</keyword>
<evidence type="ECO:0000313" key="2">
    <source>
        <dbReference type="EMBL" id="ONK68550.1"/>
    </source>
</evidence>
<accession>A0A5P1EWQ0</accession>
<dbReference type="EMBL" id="CM007385">
    <property type="protein sequence ID" value="ONK68550.1"/>
    <property type="molecule type" value="Genomic_DNA"/>
</dbReference>
<name>A0A5P1EWQ0_ASPOF</name>
<feature type="compositionally biased region" description="Gly residues" evidence="1">
    <location>
        <begin position="54"/>
        <end position="84"/>
    </location>
</feature>
<organism evidence="2 3">
    <name type="scientific">Asparagus officinalis</name>
    <name type="common">Garden asparagus</name>
    <dbReference type="NCBI Taxonomy" id="4686"/>
    <lineage>
        <taxon>Eukaryota</taxon>
        <taxon>Viridiplantae</taxon>
        <taxon>Streptophyta</taxon>
        <taxon>Embryophyta</taxon>
        <taxon>Tracheophyta</taxon>
        <taxon>Spermatophyta</taxon>
        <taxon>Magnoliopsida</taxon>
        <taxon>Liliopsida</taxon>
        <taxon>Asparagales</taxon>
        <taxon>Asparagaceae</taxon>
        <taxon>Asparagoideae</taxon>
        <taxon>Asparagus</taxon>
    </lineage>
</organism>
<gene>
    <name evidence="2" type="ORF">A4U43_C05F13130</name>
</gene>
<feature type="region of interest" description="Disordered" evidence="1">
    <location>
        <begin position="1"/>
        <end position="91"/>
    </location>
</feature>
<dbReference type="Proteomes" id="UP000243459">
    <property type="component" value="Chromosome 5"/>
</dbReference>